<protein>
    <submittedName>
        <fullName evidence="6">Ubiquinone/menaquinone biosynthesis methyltransferase family protein</fullName>
    </submittedName>
</protein>
<organism evidence="6 7">
    <name type="scientific">Sulfuriferula multivorans</name>
    <dbReference type="NCBI Taxonomy" id="1559896"/>
    <lineage>
        <taxon>Bacteria</taxon>
        <taxon>Pseudomonadati</taxon>
        <taxon>Pseudomonadota</taxon>
        <taxon>Betaproteobacteria</taxon>
        <taxon>Nitrosomonadales</taxon>
        <taxon>Sulfuricellaceae</taxon>
        <taxon>Sulfuriferula</taxon>
    </lineage>
</organism>
<dbReference type="Pfam" id="PF01209">
    <property type="entry name" value="Ubie_methyltran"/>
    <property type="match status" value="1"/>
</dbReference>
<keyword evidence="7" id="KW-1185">Reference proteome</keyword>
<dbReference type="AlphaFoldDB" id="A0A401JFW8"/>
<dbReference type="GO" id="GO:0032259">
    <property type="term" value="P:methylation"/>
    <property type="evidence" value="ECO:0007669"/>
    <property type="project" value="UniProtKB-KW"/>
</dbReference>
<keyword evidence="4" id="KW-0831">Ubiquinone biosynthesis</keyword>
<evidence type="ECO:0000256" key="5">
    <source>
        <dbReference type="ARBA" id="ARBA00022691"/>
    </source>
</evidence>
<dbReference type="CDD" id="cd02440">
    <property type="entry name" value="AdoMet_MTases"/>
    <property type="match status" value="1"/>
</dbReference>
<evidence type="ECO:0000256" key="3">
    <source>
        <dbReference type="ARBA" id="ARBA00022679"/>
    </source>
</evidence>
<dbReference type="InterPro" id="IPR023576">
    <property type="entry name" value="UbiE/COQ5_MeTrFase_CS"/>
</dbReference>
<evidence type="ECO:0000256" key="2">
    <source>
        <dbReference type="ARBA" id="ARBA00022603"/>
    </source>
</evidence>
<keyword evidence="1" id="KW-0474">Menaquinone biosynthesis</keyword>
<dbReference type="SUPFAM" id="SSF53335">
    <property type="entry name" value="S-adenosyl-L-methionine-dependent methyltransferases"/>
    <property type="match status" value="1"/>
</dbReference>
<dbReference type="GO" id="GO:0009234">
    <property type="term" value="P:menaquinone biosynthetic process"/>
    <property type="evidence" value="ECO:0007669"/>
    <property type="project" value="UniProtKB-KW"/>
</dbReference>
<accession>A0A401JFW8</accession>
<dbReference type="EMBL" id="BGOW01000020">
    <property type="protein sequence ID" value="GBL46483.1"/>
    <property type="molecule type" value="Genomic_DNA"/>
</dbReference>
<dbReference type="RefSeq" id="WP_124705269.1">
    <property type="nucleotide sequence ID" value="NZ_BGOW01000020.1"/>
</dbReference>
<evidence type="ECO:0000256" key="4">
    <source>
        <dbReference type="ARBA" id="ARBA00022688"/>
    </source>
</evidence>
<comment type="caution">
    <text evidence="6">The sequence shown here is derived from an EMBL/GenBank/DDBJ whole genome shotgun (WGS) entry which is preliminary data.</text>
</comment>
<dbReference type="PROSITE" id="PS51608">
    <property type="entry name" value="SAM_MT_UBIE"/>
    <property type="match status" value="1"/>
</dbReference>
<gene>
    <name evidence="6" type="ORF">SFMTTN_2297</name>
</gene>
<dbReference type="PANTHER" id="PTHR43591:SF24">
    <property type="entry name" value="2-METHOXY-6-POLYPRENYL-1,4-BENZOQUINOL METHYLASE, MITOCHONDRIAL"/>
    <property type="match status" value="1"/>
</dbReference>
<name>A0A401JFW8_9PROT</name>
<reference evidence="6 7" key="1">
    <citation type="journal article" date="2019" name="Front. Microbiol.">
        <title>Genomes of Neutrophilic Sulfur-Oxidizing Chemolithoautotrophs Representing 9 Proteobacterial Species From 8 Genera.</title>
        <authorList>
            <person name="Watanabe T."/>
            <person name="Kojima H."/>
            <person name="Umezawa K."/>
            <person name="Hori C."/>
            <person name="Takasuka T.E."/>
            <person name="Kato Y."/>
            <person name="Fukui M."/>
        </authorList>
    </citation>
    <scope>NUCLEOTIDE SEQUENCE [LARGE SCALE GENOMIC DNA]</scope>
    <source>
        <strain evidence="6 7">TTN</strain>
    </source>
</reference>
<evidence type="ECO:0000313" key="7">
    <source>
        <dbReference type="Proteomes" id="UP000286806"/>
    </source>
</evidence>
<sequence>MNTPTPAPVHAPHIPLTDYYQTEQDRQAYLRQIFDNTAPDYDRIEAMLAWGSGSRYRRQALIRGGLKPGMRVLDVGVGTGLVAAQACMLAGDPALVTGVDPSPGMMAASKLPKTMVLMEGRAESLPFPDNHFDFLSMGYALRHISDLGVAFTEFERVLKPGGRLCLLEITQAQSRVGQWLLKTYMRGVIPLLTRFISRQKDTATIWRYYWDSIEACVPPEQVMATLSAAGLTQVKRHLEVGIFSEYQAIKINPGQPG</sequence>
<keyword evidence="2 6" id="KW-0489">Methyltransferase</keyword>
<dbReference type="InterPro" id="IPR004033">
    <property type="entry name" value="UbiE/COQ5_MeTrFase"/>
</dbReference>
<dbReference type="OrthoDB" id="529208at2"/>
<dbReference type="InterPro" id="IPR029063">
    <property type="entry name" value="SAM-dependent_MTases_sf"/>
</dbReference>
<keyword evidence="3 6" id="KW-0808">Transferase</keyword>
<proteinExistence type="predicted"/>
<dbReference type="GO" id="GO:0008168">
    <property type="term" value="F:methyltransferase activity"/>
    <property type="evidence" value="ECO:0007669"/>
    <property type="project" value="UniProtKB-KW"/>
</dbReference>
<keyword evidence="6" id="KW-0830">Ubiquinone</keyword>
<dbReference type="PROSITE" id="PS01184">
    <property type="entry name" value="UBIE_2"/>
    <property type="match status" value="1"/>
</dbReference>
<dbReference type="Proteomes" id="UP000286806">
    <property type="component" value="Unassembled WGS sequence"/>
</dbReference>
<keyword evidence="5" id="KW-0949">S-adenosyl-L-methionine</keyword>
<dbReference type="PANTHER" id="PTHR43591">
    <property type="entry name" value="METHYLTRANSFERASE"/>
    <property type="match status" value="1"/>
</dbReference>
<dbReference type="Gene3D" id="3.40.50.150">
    <property type="entry name" value="Vaccinia Virus protein VP39"/>
    <property type="match status" value="1"/>
</dbReference>
<dbReference type="GO" id="GO:0006744">
    <property type="term" value="P:ubiquinone biosynthetic process"/>
    <property type="evidence" value="ECO:0007669"/>
    <property type="project" value="UniProtKB-KW"/>
</dbReference>
<evidence type="ECO:0000313" key="6">
    <source>
        <dbReference type="EMBL" id="GBL46483.1"/>
    </source>
</evidence>
<evidence type="ECO:0000256" key="1">
    <source>
        <dbReference type="ARBA" id="ARBA00022428"/>
    </source>
</evidence>